<sequence length="389" mass="43474">MLTSNHVLECPDLDEAGKEAILAEKRSKKKGITGNMSKRSRTKRVEHTAINEEQARSTVVLNGVPKLPYCADCGSDYNIMSPKHADQLCELDKNVLPVQLDVPVESRAVGGAILTSTHALDVNLTLNTAADPVRCQDPKRCLIVESDEDGFLVGKTLLVELGINVDCQLEYRASRGEDDEMFDDPQGMPACKPTEANVVMNVVDTLVHDTVNRGVVDEYITTRLYTILHRFGGWRLEVVPPLKIRLEAGTSPYRCKVRQYSPEKSEFLDVFKEKLVELGGFTRTVKVAALPVKKPSTDDVRQTVDYRPTNALTEPIAGVMPSIEVVLEHCRGMKYFAMFDFLKGFWQLPLHESCQELLSYMTDRDIFTPTRVPQGSIDAALHFQSTVEM</sequence>
<proteinExistence type="predicted"/>
<reference evidence="3" key="1">
    <citation type="submission" date="2017-03" db="EMBL/GenBank/DDBJ databases">
        <title>Phytopthora megakarya and P. palmivora, two closely related causual agents of cacao black pod achieved similar genome size and gene model numbers by different mechanisms.</title>
        <authorList>
            <person name="Ali S."/>
            <person name="Shao J."/>
            <person name="Larry D.J."/>
            <person name="Kronmiller B."/>
            <person name="Shen D."/>
            <person name="Strem M.D."/>
            <person name="Melnick R.L."/>
            <person name="Guiltinan M.J."/>
            <person name="Tyler B.M."/>
            <person name="Meinhardt L.W."/>
            <person name="Bailey B.A."/>
        </authorList>
    </citation>
    <scope>NUCLEOTIDE SEQUENCE [LARGE SCALE GENOMIC DNA]</scope>
    <source>
        <strain evidence="3">zdho120</strain>
    </source>
</reference>
<evidence type="ECO:0000313" key="2">
    <source>
        <dbReference type="EMBL" id="OWY93070.1"/>
    </source>
</evidence>
<dbReference type="InterPro" id="IPR051320">
    <property type="entry name" value="Viral_Replic_Matur_Polypro"/>
</dbReference>
<dbReference type="Pfam" id="PF00078">
    <property type="entry name" value="RVT_1"/>
    <property type="match status" value="1"/>
</dbReference>
<dbReference type="Proteomes" id="UP000198211">
    <property type="component" value="Unassembled WGS sequence"/>
</dbReference>
<dbReference type="InterPro" id="IPR000477">
    <property type="entry name" value="RT_dom"/>
</dbReference>
<dbReference type="Gene3D" id="3.10.10.10">
    <property type="entry name" value="HIV Type 1 Reverse Transcriptase, subunit A, domain 1"/>
    <property type="match status" value="1"/>
</dbReference>
<dbReference type="PANTHER" id="PTHR33064">
    <property type="entry name" value="POL PROTEIN"/>
    <property type="match status" value="1"/>
</dbReference>
<protein>
    <recommendedName>
        <fullName evidence="1">Reverse transcriptase domain-containing protein</fullName>
    </recommendedName>
</protein>
<accession>A0A225UJF6</accession>
<name>A0A225UJF6_9STRA</name>
<dbReference type="AlphaFoldDB" id="A0A225UJF6"/>
<dbReference type="SUPFAM" id="SSF56672">
    <property type="entry name" value="DNA/RNA polymerases"/>
    <property type="match status" value="1"/>
</dbReference>
<dbReference type="Gene3D" id="3.30.70.270">
    <property type="match status" value="1"/>
</dbReference>
<dbReference type="InterPro" id="IPR043502">
    <property type="entry name" value="DNA/RNA_pol_sf"/>
</dbReference>
<feature type="domain" description="Reverse transcriptase" evidence="1">
    <location>
        <begin position="292"/>
        <end position="387"/>
    </location>
</feature>
<dbReference type="EMBL" id="NBNE01016757">
    <property type="protein sequence ID" value="OWY93070.1"/>
    <property type="molecule type" value="Genomic_DNA"/>
</dbReference>
<feature type="non-terminal residue" evidence="2">
    <location>
        <position position="389"/>
    </location>
</feature>
<evidence type="ECO:0000313" key="3">
    <source>
        <dbReference type="Proteomes" id="UP000198211"/>
    </source>
</evidence>
<evidence type="ECO:0000259" key="1">
    <source>
        <dbReference type="Pfam" id="PF00078"/>
    </source>
</evidence>
<dbReference type="OrthoDB" id="128718at2759"/>
<organism evidence="2 3">
    <name type="scientific">Phytophthora megakarya</name>
    <dbReference type="NCBI Taxonomy" id="4795"/>
    <lineage>
        <taxon>Eukaryota</taxon>
        <taxon>Sar</taxon>
        <taxon>Stramenopiles</taxon>
        <taxon>Oomycota</taxon>
        <taxon>Peronosporomycetes</taxon>
        <taxon>Peronosporales</taxon>
        <taxon>Peronosporaceae</taxon>
        <taxon>Phytophthora</taxon>
    </lineage>
</organism>
<dbReference type="InterPro" id="IPR043128">
    <property type="entry name" value="Rev_trsase/Diguanyl_cyclase"/>
</dbReference>
<gene>
    <name evidence="2" type="ORF">PHMEG_00037667</name>
</gene>
<comment type="caution">
    <text evidence="2">The sequence shown here is derived from an EMBL/GenBank/DDBJ whole genome shotgun (WGS) entry which is preliminary data.</text>
</comment>
<dbReference type="PANTHER" id="PTHR33064:SF37">
    <property type="entry name" value="RIBONUCLEASE H"/>
    <property type="match status" value="1"/>
</dbReference>
<keyword evidence="3" id="KW-1185">Reference proteome</keyword>